<gene>
    <name evidence="1" type="ORF">CGOC_LOCUS5216</name>
</gene>
<keyword evidence="2" id="KW-1185">Reference proteome</keyword>
<name>A0A3P6RLF9_CYLGO</name>
<dbReference type="AlphaFoldDB" id="A0A3P6RLF9"/>
<proteinExistence type="predicted"/>
<dbReference type="OrthoDB" id="10577579at2759"/>
<organism evidence="1 2">
    <name type="scientific">Cylicostephanus goldi</name>
    <name type="common">Nematode worm</name>
    <dbReference type="NCBI Taxonomy" id="71465"/>
    <lineage>
        <taxon>Eukaryota</taxon>
        <taxon>Metazoa</taxon>
        <taxon>Ecdysozoa</taxon>
        <taxon>Nematoda</taxon>
        <taxon>Chromadorea</taxon>
        <taxon>Rhabditida</taxon>
        <taxon>Rhabditina</taxon>
        <taxon>Rhabditomorpha</taxon>
        <taxon>Strongyloidea</taxon>
        <taxon>Strongylidae</taxon>
        <taxon>Cylicostephanus</taxon>
    </lineage>
</organism>
<reference evidence="1 2" key="1">
    <citation type="submission" date="2018-11" db="EMBL/GenBank/DDBJ databases">
        <authorList>
            <consortium name="Pathogen Informatics"/>
        </authorList>
    </citation>
    <scope>NUCLEOTIDE SEQUENCE [LARGE SCALE GENOMIC DNA]</scope>
</reference>
<sequence>MWRKIQTAMQHDSTLVGFYNEQFLARQREDPNLTYDQWLDIKVREEIETKKFEEAGGAYGLDVAAPFQIRVEGNIAQKVAFKD</sequence>
<evidence type="ECO:0000313" key="1">
    <source>
        <dbReference type="EMBL" id="VDK61119.1"/>
    </source>
</evidence>
<dbReference type="EMBL" id="UYRV01015507">
    <property type="protein sequence ID" value="VDK61119.1"/>
    <property type="molecule type" value="Genomic_DNA"/>
</dbReference>
<evidence type="ECO:0000313" key="2">
    <source>
        <dbReference type="Proteomes" id="UP000271889"/>
    </source>
</evidence>
<protein>
    <submittedName>
        <fullName evidence="1">Uncharacterized protein</fullName>
    </submittedName>
</protein>
<accession>A0A3P6RLF9</accession>
<dbReference type="Proteomes" id="UP000271889">
    <property type="component" value="Unassembled WGS sequence"/>
</dbReference>